<evidence type="ECO:0000313" key="2">
    <source>
        <dbReference type="EMBL" id="SFS36928.1"/>
    </source>
</evidence>
<gene>
    <name evidence="2" type="ORF">SAMN04487906_0185</name>
</gene>
<dbReference type="InterPro" id="IPR013766">
    <property type="entry name" value="Thioredoxin_domain"/>
</dbReference>
<dbReference type="PANTHER" id="PTHR42852">
    <property type="entry name" value="THIOL:DISULFIDE INTERCHANGE PROTEIN DSBE"/>
    <property type="match status" value="1"/>
</dbReference>
<dbReference type="InterPro" id="IPR012336">
    <property type="entry name" value="Thioredoxin-like_fold"/>
</dbReference>
<dbReference type="Pfam" id="PF13905">
    <property type="entry name" value="Thioredoxin_8"/>
    <property type="match status" value="1"/>
</dbReference>
<sequence>MRILFYFLLSLFLLNSCQRKVTKNKVENYTEVNLNFKDYKPHKHKSFIDLTIENGVHPIEQQLKISDSGIVSYSFINEKKRELVFKYENREFSLIVSPNEELNAYLSVAELTDWNSTFKGFKITSGENSITNNLILRYTSYLDSLIKQAPNGFSNDGKSVDIDYKNKRMSEMQNQLNAFDLFIRENKIKDKTFIDWSRSQIRYRAGFDLSLFPFFGIMNKEIDDEKEYFNFINELNPNDNEELTYQSYLKYLETLSTSYKIISNIADKYSSKREQLKENSSSNFPILFKMIKKLPKNKEREFLMAYIYRNNNQIPEKYKDSLQFFVSDDILSQVKSLDKIETLDIITLIENYDIPDNEKAALLALYKESKGKVIYHDFWFTNCAPCMKELPNYNDLIATTNQKKVEFIFYGAYMEKDEWRATIEKLKLKGKHHLLTKNQLAFFEKYFGVHGFPHHHIINSNGKISEKVRFGTYPGNFKEINKLIEKNHIVKSKK</sequence>
<keyword evidence="2" id="KW-0413">Isomerase</keyword>
<feature type="domain" description="Thioredoxin" evidence="1">
    <location>
        <begin position="343"/>
        <end position="494"/>
    </location>
</feature>
<dbReference type="GO" id="GO:0016853">
    <property type="term" value="F:isomerase activity"/>
    <property type="evidence" value="ECO:0007669"/>
    <property type="project" value="UniProtKB-KW"/>
</dbReference>
<reference evidence="2 3" key="1">
    <citation type="submission" date="2016-10" db="EMBL/GenBank/DDBJ databases">
        <authorList>
            <person name="de Groot N.N."/>
        </authorList>
    </citation>
    <scope>NUCLEOTIDE SEQUENCE [LARGE SCALE GENOMIC DNA]</scope>
    <source>
        <strain evidence="2 3">CGMCC 1.6114</strain>
    </source>
</reference>
<dbReference type="Gene3D" id="3.40.30.10">
    <property type="entry name" value="Glutaredoxin"/>
    <property type="match status" value="1"/>
</dbReference>
<dbReference type="PROSITE" id="PS51352">
    <property type="entry name" value="THIOREDOXIN_2"/>
    <property type="match status" value="1"/>
</dbReference>
<organism evidence="2 3">
    <name type="scientific">Zhouia amylolytica</name>
    <dbReference type="NCBI Taxonomy" id="376730"/>
    <lineage>
        <taxon>Bacteria</taxon>
        <taxon>Pseudomonadati</taxon>
        <taxon>Bacteroidota</taxon>
        <taxon>Flavobacteriia</taxon>
        <taxon>Flavobacteriales</taxon>
        <taxon>Flavobacteriaceae</taxon>
        <taxon>Zhouia</taxon>
    </lineage>
</organism>
<dbReference type="InterPro" id="IPR036249">
    <property type="entry name" value="Thioredoxin-like_sf"/>
</dbReference>
<dbReference type="PANTHER" id="PTHR42852:SF13">
    <property type="entry name" value="PROTEIN DIPZ"/>
    <property type="match status" value="1"/>
</dbReference>
<dbReference type="EMBL" id="FPAG01000001">
    <property type="protein sequence ID" value="SFS36928.1"/>
    <property type="molecule type" value="Genomic_DNA"/>
</dbReference>
<dbReference type="CDD" id="cd02966">
    <property type="entry name" value="TlpA_like_family"/>
    <property type="match status" value="1"/>
</dbReference>
<dbReference type="Proteomes" id="UP000183209">
    <property type="component" value="Unassembled WGS sequence"/>
</dbReference>
<name>A0A1I6PA10_9FLAO</name>
<dbReference type="SUPFAM" id="SSF52833">
    <property type="entry name" value="Thioredoxin-like"/>
    <property type="match status" value="1"/>
</dbReference>
<proteinExistence type="predicted"/>
<evidence type="ECO:0000259" key="1">
    <source>
        <dbReference type="PROSITE" id="PS51352"/>
    </source>
</evidence>
<dbReference type="OrthoDB" id="9815205at2"/>
<dbReference type="AlphaFoldDB" id="A0A1I6PA10"/>
<dbReference type="InterPro" id="IPR050553">
    <property type="entry name" value="Thioredoxin_ResA/DsbE_sf"/>
</dbReference>
<evidence type="ECO:0000313" key="3">
    <source>
        <dbReference type="Proteomes" id="UP000183209"/>
    </source>
</evidence>
<protein>
    <submittedName>
        <fullName evidence="2">Thiol-disulfide isomerase or thioredoxin</fullName>
    </submittedName>
</protein>
<accession>A0A1I6PA10</accession>